<feature type="compositionally biased region" description="Basic residues" evidence="1">
    <location>
        <begin position="212"/>
        <end position="224"/>
    </location>
</feature>
<sequence length="764" mass="83965">MDKGKAAGKRVTRASTSSSSAERANGRYTKMRDESNRVDSIALDGEALQTFDNCAAVCDALVTPSFSLNAFFAFYDAFTAKHGTFPLGRVQQFFTDAHRQHLRNSYTIFLGPGADVPAVQAFLTPFMASGDANADDDSIPTPAPASGSTPSLRPRLGSWQVDMLDMLGLFRTDLKGDFARHLVAAAKAGWDADDYLRALVQAAHKRAEDTKKRSKSPHRNRPQRFKPADHAEAVAVLQAQGKRKSPTSHASSDRCALEEAASTGAQDSDDVIRVLLGTAPPTRPQDHRSPSPNPRVGRCEPTPPTSLLDIPSDPLVSKSRPRTYQADLSPTHQPNSAPAKRLRSSSPQPATGGSHSSGKRSKGKRPRRSVRFSPAESSSRDFDGSNTINAPTFDVSNTPAVLSTEADGNNEDIVRQNAVPLAWSLTTVSNDAASVPRKRSPARSNSAATLSRSSKPTSAGDDAAEALRVLRQPGRVVVVDGHYRPLMKRHPDEIPLVVLPMSDDTHWITATISPAHRTCIVADSLRTTSHSDFERRLQTFCKRLTVGDDLDWYVTWARDAAQQDDAASCGLYAVADAILRTTDVDRRELDVDILRHLFCTALPAMQTSTDNIDTSLEIASPPKWHLPEEILVGMNDLSNVDRLLDEIKKRKEQHFAAVDNYRSDIKRKKSTCAALQAAMEQNIQAGEAARQRLEETTPVRKQYLAVCEQIAQLPPFAVADEYQRRYAYEPQVRGIEQLSQLGREYRKGQRTQQPDGQGPRVRNR</sequence>
<feature type="compositionally biased region" description="Low complexity" evidence="1">
    <location>
        <begin position="13"/>
        <end position="23"/>
    </location>
</feature>
<feature type="compositionally biased region" description="Polar residues" evidence="1">
    <location>
        <begin position="442"/>
        <end position="457"/>
    </location>
</feature>
<dbReference type="SUPFAM" id="SSF54001">
    <property type="entry name" value="Cysteine proteinases"/>
    <property type="match status" value="1"/>
</dbReference>
<dbReference type="Gene3D" id="3.40.395.10">
    <property type="entry name" value="Adenoviral Proteinase, Chain A"/>
    <property type="match status" value="1"/>
</dbReference>
<name>A0A6A6C154_ZASCE</name>
<proteinExistence type="predicted"/>
<dbReference type="OrthoDB" id="1939479at2759"/>
<feature type="region of interest" description="Disordered" evidence="1">
    <location>
        <begin position="430"/>
        <end position="462"/>
    </location>
</feature>
<feature type="compositionally biased region" description="Basic residues" evidence="1">
    <location>
        <begin position="1"/>
        <end position="12"/>
    </location>
</feature>
<organism evidence="2 3">
    <name type="scientific">Zasmidium cellare ATCC 36951</name>
    <dbReference type="NCBI Taxonomy" id="1080233"/>
    <lineage>
        <taxon>Eukaryota</taxon>
        <taxon>Fungi</taxon>
        <taxon>Dikarya</taxon>
        <taxon>Ascomycota</taxon>
        <taxon>Pezizomycotina</taxon>
        <taxon>Dothideomycetes</taxon>
        <taxon>Dothideomycetidae</taxon>
        <taxon>Mycosphaerellales</taxon>
        <taxon>Mycosphaerellaceae</taxon>
        <taxon>Zasmidium</taxon>
    </lineage>
</organism>
<dbReference type="RefSeq" id="XP_033660441.1">
    <property type="nucleotide sequence ID" value="XM_033814569.1"/>
</dbReference>
<feature type="region of interest" description="Disordered" evidence="1">
    <location>
        <begin position="206"/>
        <end position="395"/>
    </location>
</feature>
<dbReference type="EMBL" id="ML993636">
    <property type="protein sequence ID" value="KAF2159552.1"/>
    <property type="molecule type" value="Genomic_DNA"/>
</dbReference>
<dbReference type="InterPro" id="IPR038765">
    <property type="entry name" value="Papain-like_cys_pep_sf"/>
</dbReference>
<feature type="compositionally biased region" description="Polar residues" evidence="1">
    <location>
        <begin position="326"/>
        <end position="336"/>
    </location>
</feature>
<dbReference type="GeneID" id="54567841"/>
<feature type="compositionally biased region" description="Basic residues" evidence="1">
    <location>
        <begin position="357"/>
        <end position="370"/>
    </location>
</feature>
<gene>
    <name evidence="2" type="ORF">M409DRAFT_60763</name>
</gene>
<evidence type="ECO:0000313" key="3">
    <source>
        <dbReference type="Proteomes" id="UP000799537"/>
    </source>
</evidence>
<feature type="region of interest" description="Disordered" evidence="1">
    <location>
        <begin position="133"/>
        <end position="154"/>
    </location>
</feature>
<evidence type="ECO:0000313" key="2">
    <source>
        <dbReference type="EMBL" id="KAF2159552.1"/>
    </source>
</evidence>
<evidence type="ECO:0000256" key="1">
    <source>
        <dbReference type="SAM" id="MobiDB-lite"/>
    </source>
</evidence>
<keyword evidence="3" id="KW-1185">Reference proteome</keyword>
<reference evidence="2" key="1">
    <citation type="journal article" date="2020" name="Stud. Mycol.">
        <title>101 Dothideomycetes genomes: a test case for predicting lifestyles and emergence of pathogens.</title>
        <authorList>
            <person name="Haridas S."/>
            <person name="Albert R."/>
            <person name="Binder M."/>
            <person name="Bloem J."/>
            <person name="Labutti K."/>
            <person name="Salamov A."/>
            <person name="Andreopoulos B."/>
            <person name="Baker S."/>
            <person name="Barry K."/>
            <person name="Bills G."/>
            <person name="Bluhm B."/>
            <person name="Cannon C."/>
            <person name="Castanera R."/>
            <person name="Culley D."/>
            <person name="Daum C."/>
            <person name="Ezra D."/>
            <person name="Gonzalez J."/>
            <person name="Henrissat B."/>
            <person name="Kuo A."/>
            <person name="Liang C."/>
            <person name="Lipzen A."/>
            <person name="Lutzoni F."/>
            <person name="Magnuson J."/>
            <person name="Mondo S."/>
            <person name="Nolan M."/>
            <person name="Ohm R."/>
            <person name="Pangilinan J."/>
            <person name="Park H.-J."/>
            <person name="Ramirez L."/>
            <person name="Alfaro M."/>
            <person name="Sun H."/>
            <person name="Tritt A."/>
            <person name="Yoshinaga Y."/>
            <person name="Zwiers L.-H."/>
            <person name="Turgeon B."/>
            <person name="Goodwin S."/>
            <person name="Spatafora J."/>
            <person name="Crous P."/>
            <person name="Grigoriev I."/>
        </authorList>
    </citation>
    <scope>NUCLEOTIDE SEQUENCE</scope>
    <source>
        <strain evidence="2">ATCC 36951</strain>
    </source>
</reference>
<feature type="region of interest" description="Disordered" evidence="1">
    <location>
        <begin position="744"/>
        <end position="764"/>
    </location>
</feature>
<dbReference type="AlphaFoldDB" id="A0A6A6C154"/>
<feature type="region of interest" description="Disordered" evidence="1">
    <location>
        <begin position="1"/>
        <end position="27"/>
    </location>
</feature>
<dbReference type="Proteomes" id="UP000799537">
    <property type="component" value="Unassembled WGS sequence"/>
</dbReference>
<feature type="compositionally biased region" description="Polar residues" evidence="1">
    <location>
        <begin position="384"/>
        <end position="395"/>
    </location>
</feature>
<accession>A0A6A6C154</accession>
<protein>
    <submittedName>
        <fullName evidence="2">Uncharacterized protein</fullName>
    </submittedName>
</protein>